<dbReference type="InterPro" id="IPR058031">
    <property type="entry name" value="AAA_lid_NorR"/>
</dbReference>
<keyword evidence="5" id="KW-0805">Transcription regulation</keyword>
<dbReference type="InterPro" id="IPR025662">
    <property type="entry name" value="Sigma_54_int_dom_ATP-bd_1"/>
</dbReference>
<evidence type="ECO:0000313" key="12">
    <source>
        <dbReference type="Proteomes" id="UP000276260"/>
    </source>
</evidence>
<dbReference type="Gene3D" id="1.10.8.60">
    <property type="match status" value="1"/>
</dbReference>
<keyword evidence="1 8" id="KW-0597">Phosphoprotein</keyword>
<dbReference type="Gene3D" id="1.10.10.60">
    <property type="entry name" value="Homeodomain-like"/>
    <property type="match status" value="1"/>
</dbReference>
<keyword evidence="3" id="KW-0067">ATP-binding</keyword>
<feature type="domain" description="Sigma-54 factor interaction" evidence="9">
    <location>
        <begin position="150"/>
        <end position="379"/>
    </location>
</feature>
<dbReference type="RefSeq" id="WP_046520151.1">
    <property type="nucleotide sequence ID" value="NZ_LAVS01000026.1"/>
</dbReference>
<dbReference type="Pfam" id="PF25601">
    <property type="entry name" value="AAA_lid_14"/>
    <property type="match status" value="1"/>
</dbReference>
<dbReference type="PROSITE" id="PS00675">
    <property type="entry name" value="SIGMA54_INTERACT_1"/>
    <property type="match status" value="1"/>
</dbReference>
<dbReference type="PANTHER" id="PTHR32071:SF57">
    <property type="entry name" value="C4-DICARBOXYLATE TRANSPORT TRANSCRIPTIONAL REGULATORY PROTEIN DCTD"/>
    <property type="match status" value="1"/>
</dbReference>
<comment type="caution">
    <text evidence="11">The sequence shown here is derived from an EMBL/GenBank/DDBJ whole genome shotgun (WGS) entry which is preliminary data.</text>
</comment>
<protein>
    <submittedName>
        <fullName evidence="11">Sigma-54-dependent Fis family transcriptional regulator</fullName>
    </submittedName>
</protein>
<evidence type="ECO:0000259" key="10">
    <source>
        <dbReference type="PROSITE" id="PS50110"/>
    </source>
</evidence>
<dbReference type="PROSITE" id="PS00688">
    <property type="entry name" value="SIGMA54_INTERACT_3"/>
    <property type="match status" value="1"/>
</dbReference>
<dbReference type="FunFam" id="3.40.50.2300:FF:000018">
    <property type="entry name" value="DNA-binding transcriptional regulator NtrC"/>
    <property type="match status" value="1"/>
</dbReference>
<keyword evidence="12" id="KW-1185">Reference proteome</keyword>
<dbReference type="SUPFAM" id="SSF52540">
    <property type="entry name" value="P-loop containing nucleoside triphosphate hydrolases"/>
    <property type="match status" value="1"/>
</dbReference>
<reference evidence="11 12" key="1">
    <citation type="submission" date="2018-11" db="EMBL/GenBank/DDBJ databases">
        <title>Draft genome analysis of Rheinheimera mesophila isolated from an industrial waste site.</title>
        <authorList>
            <person name="Yu Q."/>
            <person name="Qi Y."/>
            <person name="Zhang H."/>
            <person name="Lu Y."/>
            <person name="Pu J."/>
        </authorList>
    </citation>
    <scope>NUCLEOTIDE SEQUENCE [LARGE SCALE GENOMIC DNA]</scope>
    <source>
        <strain evidence="11 12">IITR13</strain>
    </source>
</reference>
<evidence type="ECO:0000256" key="3">
    <source>
        <dbReference type="ARBA" id="ARBA00022840"/>
    </source>
</evidence>
<proteinExistence type="predicted"/>
<dbReference type="Pfam" id="PF00072">
    <property type="entry name" value="Response_reg"/>
    <property type="match status" value="1"/>
</dbReference>
<dbReference type="SUPFAM" id="SSF52172">
    <property type="entry name" value="CheY-like"/>
    <property type="match status" value="1"/>
</dbReference>
<dbReference type="InterPro" id="IPR001789">
    <property type="entry name" value="Sig_transdc_resp-reg_receiver"/>
</dbReference>
<dbReference type="InterPro" id="IPR027417">
    <property type="entry name" value="P-loop_NTPase"/>
</dbReference>
<feature type="domain" description="Response regulatory" evidence="10">
    <location>
        <begin position="10"/>
        <end position="124"/>
    </location>
</feature>
<organism evidence="11 12">
    <name type="scientific">Rheinheimera mesophila</name>
    <dbReference type="NCBI Taxonomy" id="1547515"/>
    <lineage>
        <taxon>Bacteria</taxon>
        <taxon>Pseudomonadati</taxon>
        <taxon>Pseudomonadota</taxon>
        <taxon>Gammaproteobacteria</taxon>
        <taxon>Chromatiales</taxon>
        <taxon>Chromatiaceae</taxon>
        <taxon>Rheinheimera</taxon>
    </lineage>
</organism>
<dbReference type="InterPro" id="IPR011006">
    <property type="entry name" value="CheY-like_superfamily"/>
</dbReference>
<keyword evidence="6" id="KW-0238">DNA-binding</keyword>
<dbReference type="InterPro" id="IPR025943">
    <property type="entry name" value="Sigma_54_int_dom_ATP-bd_2"/>
</dbReference>
<dbReference type="PROSITE" id="PS50045">
    <property type="entry name" value="SIGMA54_INTERACT_4"/>
    <property type="match status" value="1"/>
</dbReference>
<evidence type="ECO:0000313" key="11">
    <source>
        <dbReference type="EMBL" id="RRJ22795.1"/>
    </source>
</evidence>
<dbReference type="Pfam" id="PF02954">
    <property type="entry name" value="HTH_8"/>
    <property type="match status" value="1"/>
</dbReference>
<gene>
    <name evidence="11" type="ORF">EIK76_01535</name>
</gene>
<accession>A0A3P3QP67</accession>
<dbReference type="Gene3D" id="3.40.50.2300">
    <property type="match status" value="1"/>
</dbReference>
<dbReference type="PROSITE" id="PS50110">
    <property type="entry name" value="RESPONSE_REGULATORY"/>
    <property type="match status" value="1"/>
</dbReference>
<dbReference type="CDD" id="cd17549">
    <property type="entry name" value="REC_DctD-like"/>
    <property type="match status" value="1"/>
</dbReference>
<dbReference type="Gene3D" id="3.40.50.300">
    <property type="entry name" value="P-loop containing nucleotide triphosphate hydrolases"/>
    <property type="match status" value="1"/>
</dbReference>
<dbReference type="GO" id="GO:0043565">
    <property type="term" value="F:sequence-specific DNA binding"/>
    <property type="evidence" value="ECO:0007669"/>
    <property type="project" value="InterPro"/>
</dbReference>
<dbReference type="InterPro" id="IPR003593">
    <property type="entry name" value="AAA+_ATPase"/>
</dbReference>
<dbReference type="InterPro" id="IPR009057">
    <property type="entry name" value="Homeodomain-like_sf"/>
</dbReference>
<dbReference type="CDD" id="cd00009">
    <property type="entry name" value="AAA"/>
    <property type="match status" value="1"/>
</dbReference>
<dbReference type="InterPro" id="IPR025944">
    <property type="entry name" value="Sigma_54_int_dom_CS"/>
</dbReference>
<dbReference type="AlphaFoldDB" id="A0A3P3QP67"/>
<feature type="modified residue" description="4-aspartylphosphate" evidence="8">
    <location>
        <position position="59"/>
    </location>
</feature>
<dbReference type="EMBL" id="RRCF01000001">
    <property type="protein sequence ID" value="RRJ22795.1"/>
    <property type="molecule type" value="Genomic_DNA"/>
</dbReference>
<evidence type="ECO:0000256" key="6">
    <source>
        <dbReference type="ARBA" id="ARBA00023125"/>
    </source>
</evidence>
<dbReference type="Proteomes" id="UP000276260">
    <property type="component" value="Unassembled WGS sequence"/>
</dbReference>
<keyword evidence="4" id="KW-0902">Two-component regulatory system</keyword>
<dbReference type="SMART" id="SM00382">
    <property type="entry name" value="AAA"/>
    <property type="match status" value="1"/>
</dbReference>
<dbReference type="GO" id="GO:0005524">
    <property type="term" value="F:ATP binding"/>
    <property type="evidence" value="ECO:0007669"/>
    <property type="project" value="UniProtKB-KW"/>
</dbReference>
<dbReference type="FunFam" id="3.40.50.300:FF:000006">
    <property type="entry name" value="DNA-binding transcriptional regulator NtrC"/>
    <property type="match status" value="1"/>
</dbReference>
<dbReference type="PROSITE" id="PS00676">
    <property type="entry name" value="SIGMA54_INTERACT_2"/>
    <property type="match status" value="1"/>
</dbReference>
<keyword evidence="7" id="KW-0804">Transcription</keyword>
<sequence length="460" mass="51862">MTTPEQQFPSILFIDDEADIRSAVSQLFKLEDLPCVSTANPAEVFSRISPTFAGIVITDMHMPALNGLELLQKIHAVDAEIPVVMLTGYGAVSLAVKAMQQGAYDFLEKPFDNDHLVEVSRRALEKRHLVLENRQLKAAVEREQQPGLRILGQSPAMQQLRRTLDAVLNAPADVLIYGETGTGKELVARYLHEQSHRRQHNFVAINCGAIPEQLIESELFGAEAGAFTGADKKRIGKFEFANGGTLLLDEIESTPLSLQVKLLRVLEERKVTRLGSNQAIELDIRVIAASKADLKQLAATGEFRSDLYYRLSLVDVHLPPLRQRKDDVFLLFAHFARIAAARFHKEYIPLQSTELQQLAQHPWPGNVRELRNMAERYVLMGADIAFNQQPQKAEHGISGSMSLQQRVEYYEKMLLEEALNQHKGAIKAVMAELDLPRKTLYDKMAKYQLTRRDFLDKNED</sequence>
<keyword evidence="2" id="KW-0547">Nucleotide-binding</keyword>
<evidence type="ECO:0000256" key="8">
    <source>
        <dbReference type="PROSITE-ProRule" id="PRU00169"/>
    </source>
</evidence>
<evidence type="ECO:0000256" key="7">
    <source>
        <dbReference type="ARBA" id="ARBA00023163"/>
    </source>
</evidence>
<dbReference type="SUPFAM" id="SSF46689">
    <property type="entry name" value="Homeodomain-like"/>
    <property type="match status" value="1"/>
</dbReference>
<evidence type="ECO:0000256" key="1">
    <source>
        <dbReference type="ARBA" id="ARBA00022553"/>
    </source>
</evidence>
<dbReference type="OrthoDB" id="9804019at2"/>
<name>A0A3P3QP67_9GAMM</name>
<evidence type="ECO:0000256" key="4">
    <source>
        <dbReference type="ARBA" id="ARBA00023012"/>
    </source>
</evidence>
<dbReference type="GO" id="GO:0000160">
    <property type="term" value="P:phosphorelay signal transduction system"/>
    <property type="evidence" value="ECO:0007669"/>
    <property type="project" value="UniProtKB-KW"/>
</dbReference>
<evidence type="ECO:0000259" key="9">
    <source>
        <dbReference type="PROSITE" id="PS50045"/>
    </source>
</evidence>
<dbReference type="PANTHER" id="PTHR32071">
    <property type="entry name" value="TRANSCRIPTIONAL REGULATORY PROTEIN"/>
    <property type="match status" value="1"/>
</dbReference>
<dbReference type="InterPro" id="IPR002078">
    <property type="entry name" value="Sigma_54_int"/>
</dbReference>
<evidence type="ECO:0000256" key="2">
    <source>
        <dbReference type="ARBA" id="ARBA00022741"/>
    </source>
</evidence>
<dbReference type="InterPro" id="IPR002197">
    <property type="entry name" value="HTH_Fis"/>
</dbReference>
<dbReference type="Pfam" id="PF00158">
    <property type="entry name" value="Sigma54_activat"/>
    <property type="match status" value="1"/>
</dbReference>
<dbReference type="SMART" id="SM00448">
    <property type="entry name" value="REC"/>
    <property type="match status" value="1"/>
</dbReference>
<dbReference type="GO" id="GO:0006355">
    <property type="term" value="P:regulation of DNA-templated transcription"/>
    <property type="evidence" value="ECO:0007669"/>
    <property type="project" value="InterPro"/>
</dbReference>
<evidence type="ECO:0000256" key="5">
    <source>
        <dbReference type="ARBA" id="ARBA00023015"/>
    </source>
</evidence>